<evidence type="ECO:0000256" key="15">
    <source>
        <dbReference type="PROSITE-ProRule" id="PRU01356"/>
    </source>
</evidence>
<evidence type="ECO:0000313" key="19">
    <source>
        <dbReference type="Proteomes" id="UP001149163"/>
    </source>
</evidence>
<feature type="disulfide bond" evidence="15">
    <location>
        <begin position="49"/>
        <end position="82"/>
    </location>
</feature>
<evidence type="ECO:0000256" key="8">
    <source>
        <dbReference type="ARBA" id="ARBA00022723"/>
    </source>
</evidence>
<keyword evidence="7" id="KW-0336">GPI-anchor</keyword>
<keyword evidence="10 15" id="KW-0408">Iron</keyword>
<dbReference type="PROSITE" id="PS52012">
    <property type="entry name" value="CFEM"/>
    <property type="match status" value="1"/>
</dbReference>
<keyword evidence="8 15" id="KW-0479">Metal-binding</keyword>
<keyword evidence="6 15" id="KW-0349">Heme</keyword>
<evidence type="ECO:0000256" key="13">
    <source>
        <dbReference type="ARBA" id="ARBA00023180"/>
    </source>
</evidence>
<evidence type="ECO:0000256" key="10">
    <source>
        <dbReference type="ARBA" id="ARBA00023004"/>
    </source>
</evidence>
<dbReference type="EMBL" id="JAPQKN010000006">
    <property type="protein sequence ID" value="KAJ5157519.1"/>
    <property type="molecule type" value="Genomic_DNA"/>
</dbReference>
<dbReference type="GO" id="GO:0005576">
    <property type="term" value="C:extracellular region"/>
    <property type="evidence" value="ECO:0007669"/>
    <property type="project" value="UniProtKB-SubCell"/>
</dbReference>
<evidence type="ECO:0000256" key="3">
    <source>
        <dbReference type="ARBA" id="ARBA00010031"/>
    </source>
</evidence>
<evidence type="ECO:0000256" key="5">
    <source>
        <dbReference type="ARBA" id="ARBA00022525"/>
    </source>
</evidence>
<evidence type="ECO:0000256" key="7">
    <source>
        <dbReference type="ARBA" id="ARBA00022622"/>
    </source>
</evidence>
<comment type="caution">
    <text evidence="18">The sequence shown here is derived from an EMBL/GenBank/DDBJ whole genome shotgun (WGS) entry which is preliminary data.</text>
</comment>
<dbReference type="AlphaFoldDB" id="A0A9W9HYR7"/>
<dbReference type="Proteomes" id="UP001149163">
    <property type="component" value="Unassembled WGS sequence"/>
</dbReference>
<keyword evidence="4" id="KW-1003">Cell membrane</keyword>
<sequence length="192" mass="18667">MKLTQFTLATATLLATVAAQGLGDLPTCAQSCATSSIPANCGLDIQCICADQSFLSDIACCVADKCSQADQETTLKVAKGICASGGVTNLPSTISCPSTASSSGTSESMTETMTATMSSTATDTTLVGSVTSTMTEASTTSSGSTGASTQAASSSSAATKAAATTGAAILGQNKDSSLMAAAGAAAAFAFFV</sequence>
<dbReference type="GO" id="GO:0046872">
    <property type="term" value="F:metal ion binding"/>
    <property type="evidence" value="ECO:0007669"/>
    <property type="project" value="UniProtKB-UniRule"/>
</dbReference>
<keyword evidence="11" id="KW-0472">Membrane</keyword>
<comment type="caution">
    <text evidence="15">Lacks conserved residue(s) required for the propagation of feature annotation.</text>
</comment>
<dbReference type="Pfam" id="PF05730">
    <property type="entry name" value="CFEM"/>
    <property type="match status" value="1"/>
</dbReference>
<dbReference type="InterPro" id="IPR008427">
    <property type="entry name" value="Extracellular_membr_CFEM_dom"/>
</dbReference>
<dbReference type="GO" id="GO:0098552">
    <property type="term" value="C:side of membrane"/>
    <property type="evidence" value="ECO:0007669"/>
    <property type="project" value="UniProtKB-KW"/>
</dbReference>
<keyword evidence="19" id="KW-1185">Reference proteome</keyword>
<evidence type="ECO:0000256" key="11">
    <source>
        <dbReference type="ARBA" id="ARBA00023136"/>
    </source>
</evidence>
<dbReference type="PANTHER" id="PTHR37928">
    <property type="entry name" value="CFEM DOMAIN PROTEIN (AFU_ORTHOLOGUE AFUA_6G14090)"/>
    <property type="match status" value="1"/>
</dbReference>
<gene>
    <name evidence="18" type="ORF">N7482_008619</name>
</gene>
<comment type="subcellular location">
    <subcellularLocation>
        <location evidence="1">Cell membrane</location>
        <topology evidence="1">Lipid-anchor</topology>
        <topology evidence="1">GPI-anchor</topology>
    </subcellularLocation>
    <subcellularLocation>
        <location evidence="2">Secreted</location>
    </subcellularLocation>
</comment>
<keyword evidence="5" id="KW-0964">Secreted</keyword>
<name>A0A9W9HYR7_9EURO</name>
<dbReference type="RefSeq" id="XP_056540508.1">
    <property type="nucleotide sequence ID" value="XM_056690743.1"/>
</dbReference>
<reference evidence="18" key="1">
    <citation type="submission" date="2022-11" db="EMBL/GenBank/DDBJ databases">
        <authorList>
            <person name="Petersen C."/>
        </authorList>
    </citation>
    <scope>NUCLEOTIDE SEQUENCE</scope>
    <source>
        <strain evidence="18">IBT 26290</strain>
    </source>
</reference>
<evidence type="ECO:0000313" key="18">
    <source>
        <dbReference type="EMBL" id="KAJ5157519.1"/>
    </source>
</evidence>
<comment type="similarity">
    <text evidence="3">Belongs to the RBT5 family.</text>
</comment>
<evidence type="ECO:0000256" key="14">
    <source>
        <dbReference type="ARBA" id="ARBA00023288"/>
    </source>
</evidence>
<dbReference type="OrthoDB" id="3065412at2759"/>
<keyword evidence="9 16" id="KW-0732">Signal</keyword>
<evidence type="ECO:0000256" key="16">
    <source>
        <dbReference type="SAM" id="SignalP"/>
    </source>
</evidence>
<evidence type="ECO:0000256" key="4">
    <source>
        <dbReference type="ARBA" id="ARBA00022475"/>
    </source>
</evidence>
<dbReference type="InterPro" id="IPR051735">
    <property type="entry name" value="CFEM_domain"/>
</dbReference>
<protein>
    <submittedName>
        <fullName evidence="18">Cell wall protein TIR3</fullName>
    </submittedName>
</protein>
<dbReference type="GO" id="GO:0005886">
    <property type="term" value="C:plasma membrane"/>
    <property type="evidence" value="ECO:0007669"/>
    <property type="project" value="UniProtKB-SubCell"/>
</dbReference>
<evidence type="ECO:0000256" key="12">
    <source>
        <dbReference type="ARBA" id="ARBA00023157"/>
    </source>
</evidence>
<organism evidence="18 19">
    <name type="scientific">Penicillium canariense</name>
    <dbReference type="NCBI Taxonomy" id="189055"/>
    <lineage>
        <taxon>Eukaryota</taxon>
        <taxon>Fungi</taxon>
        <taxon>Dikarya</taxon>
        <taxon>Ascomycota</taxon>
        <taxon>Pezizomycotina</taxon>
        <taxon>Eurotiomycetes</taxon>
        <taxon>Eurotiomycetidae</taxon>
        <taxon>Eurotiales</taxon>
        <taxon>Aspergillaceae</taxon>
        <taxon>Penicillium</taxon>
    </lineage>
</organism>
<keyword evidence="14" id="KW-0449">Lipoprotein</keyword>
<evidence type="ECO:0000256" key="1">
    <source>
        <dbReference type="ARBA" id="ARBA00004609"/>
    </source>
</evidence>
<feature type="signal peptide" evidence="16">
    <location>
        <begin position="1"/>
        <end position="19"/>
    </location>
</feature>
<dbReference type="PANTHER" id="PTHR37928:SF2">
    <property type="entry name" value="GPI ANCHORED CFEM DOMAIN PROTEIN (AFU_ORTHOLOGUE AFUA_6G10580)"/>
    <property type="match status" value="1"/>
</dbReference>
<feature type="domain" description="CFEM" evidence="17">
    <location>
        <begin position="1"/>
        <end position="110"/>
    </location>
</feature>
<evidence type="ECO:0000259" key="17">
    <source>
        <dbReference type="PROSITE" id="PS52012"/>
    </source>
</evidence>
<reference evidence="18" key="2">
    <citation type="journal article" date="2023" name="IMA Fungus">
        <title>Comparative genomic study of the Penicillium genus elucidates a diverse pangenome and 15 lateral gene transfer events.</title>
        <authorList>
            <person name="Petersen C."/>
            <person name="Sorensen T."/>
            <person name="Nielsen M.R."/>
            <person name="Sondergaard T.E."/>
            <person name="Sorensen J.L."/>
            <person name="Fitzpatrick D.A."/>
            <person name="Frisvad J.C."/>
            <person name="Nielsen K.L."/>
        </authorList>
    </citation>
    <scope>NUCLEOTIDE SEQUENCE</scope>
    <source>
        <strain evidence="18">IBT 26290</strain>
    </source>
</reference>
<evidence type="ECO:0000256" key="6">
    <source>
        <dbReference type="ARBA" id="ARBA00022617"/>
    </source>
</evidence>
<feature type="chain" id="PRO_5040797256" evidence="16">
    <location>
        <begin position="20"/>
        <end position="192"/>
    </location>
</feature>
<keyword evidence="13" id="KW-0325">Glycoprotein</keyword>
<feature type="binding site" description="axial binding residue" evidence="15">
    <location>
        <position position="44"/>
    </location>
    <ligand>
        <name>heme</name>
        <dbReference type="ChEBI" id="CHEBI:30413"/>
    </ligand>
    <ligandPart>
        <name>Fe</name>
        <dbReference type="ChEBI" id="CHEBI:18248"/>
    </ligandPart>
</feature>
<keyword evidence="12 15" id="KW-1015">Disulfide bond</keyword>
<dbReference type="SMART" id="SM00747">
    <property type="entry name" value="CFEM"/>
    <property type="match status" value="1"/>
</dbReference>
<evidence type="ECO:0000256" key="9">
    <source>
        <dbReference type="ARBA" id="ARBA00022729"/>
    </source>
</evidence>
<dbReference type="GeneID" id="81429919"/>
<proteinExistence type="inferred from homology"/>
<evidence type="ECO:0000256" key="2">
    <source>
        <dbReference type="ARBA" id="ARBA00004613"/>
    </source>
</evidence>
<accession>A0A9W9HYR7</accession>